<evidence type="ECO:0000313" key="2">
    <source>
        <dbReference type="Proteomes" id="UP000183898"/>
    </source>
</evidence>
<sequence length="59" mass="6851">MSVASDAKRMFVENLNAFGDKETQPEKYNLYLGLIYLMASVEQIQQELEEIKLQIAKRN</sequence>
<proteinExistence type="predicted"/>
<dbReference type="AlphaFoldDB" id="A0A1H8GDY1"/>
<dbReference type="RefSeq" id="WP_074745429.1">
    <property type="nucleotide sequence ID" value="NZ_FOCT01000004.1"/>
</dbReference>
<protein>
    <submittedName>
        <fullName evidence="1">Uncharacterized protein</fullName>
    </submittedName>
</protein>
<evidence type="ECO:0000313" key="1">
    <source>
        <dbReference type="EMBL" id="SEN41965.1"/>
    </source>
</evidence>
<reference evidence="1 2" key="1">
    <citation type="submission" date="2016-10" db="EMBL/GenBank/DDBJ databases">
        <authorList>
            <person name="de Groot N.N."/>
        </authorList>
    </citation>
    <scope>NUCLEOTIDE SEQUENCE [LARGE SCALE GENOMIC DNA]</scope>
    <source>
        <strain evidence="1 2">Nl18</strain>
    </source>
</reference>
<dbReference type="EMBL" id="FOCT01000004">
    <property type="protein sequence ID" value="SEN41965.1"/>
    <property type="molecule type" value="Genomic_DNA"/>
</dbReference>
<gene>
    <name evidence="1" type="ORF">SAMN05216404_104174</name>
</gene>
<name>A0A1H8GDY1_9PROT</name>
<organism evidence="1 2">
    <name type="scientific">Nitrosospira multiformis</name>
    <dbReference type="NCBI Taxonomy" id="1231"/>
    <lineage>
        <taxon>Bacteria</taxon>
        <taxon>Pseudomonadati</taxon>
        <taxon>Pseudomonadota</taxon>
        <taxon>Betaproteobacteria</taxon>
        <taxon>Nitrosomonadales</taxon>
        <taxon>Nitrosomonadaceae</taxon>
        <taxon>Nitrosospira</taxon>
    </lineage>
</organism>
<dbReference type="Proteomes" id="UP000183898">
    <property type="component" value="Unassembled WGS sequence"/>
</dbReference>
<accession>A0A1H8GDY1</accession>